<dbReference type="Gene3D" id="3.60.15.10">
    <property type="entry name" value="Ribonuclease Z/Hydroxyacylglutathione hydrolase-like"/>
    <property type="match status" value="1"/>
</dbReference>
<dbReference type="GO" id="GO:0016787">
    <property type="term" value="F:hydrolase activity"/>
    <property type="evidence" value="ECO:0007669"/>
    <property type="project" value="UniProtKB-KW"/>
</dbReference>
<sequence>MSEKKIEPLSAEDLFKRLRSDPSLFILDVRNEEDYKSWRIEDIETPETLNIPYIDFIEAPEEVIPKVPKDREVVALCGKGGASDYVADILRKKGYNAVNVTGGMKAWGAVYSRVTVWREGSRKVMQFNRVGKGCLSYIIVSGSEAAVVDPSRHIDQYLSFLEDEGLELKYIFDTHLHADHISGAAALCKATGAGYYLSADDMDGASAQYVALKDKQQFSIGSSSIKIVALRSPGHTPGSTCALFDDKVLFTGDTLFISSMGRPDLGGQAEIWVRDLFRTISRLRKLPDNTLILPSHTRGGKDYDRNGVVSRSLDEIRKSNPLMTVEDEEEFAGQILKNLPEEPSAYQKMRKANLGLLEPDEEKMEQWELGKNRCAIEQAKEKS</sequence>
<keyword evidence="2" id="KW-0378">Hydrolase</keyword>
<protein>
    <submittedName>
        <fullName evidence="2">MBL-fold metallo-hydrolase superfamily</fullName>
    </submittedName>
</protein>
<dbReference type="SMART" id="SM00450">
    <property type="entry name" value="RHOD"/>
    <property type="match status" value="1"/>
</dbReference>
<dbReference type="InterPro" id="IPR044528">
    <property type="entry name" value="POD-like_MBL-fold"/>
</dbReference>
<dbReference type="CDD" id="cd07724">
    <property type="entry name" value="POD-like_MBL-fold"/>
    <property type="match status" value="1"/>
</dbReference>
<proteinExistence type="predicted"/>
<dbReference type="InterPro" id="IPR001763">
    <property type="entry name" value="Rhodanese-like_dom"/>
</dbReference>
<dbReference type="PANTHER" id="PTHR43084:SF7">
    <property type="entry name" value="BETA-LACTAMASE DOMAIN PROTEIN"/>
    <property type="match status" value="1"/>
</dbReference>
<evidence type="ECO:0000313" key="2">
    <source>
        <dbReference type="EMBL" id="VAX25846.1"/>
    </source>
</evidence>
<name>A0A3B1C5Q6_9ZZZZ</name>
<dbReference type="GO" id="GO:0070813">
    <property type="term" value="P:hydrogen sulfide metabolic process"/>
    <property type="evidence" value="ECO:0007669"/>
    <property type="project" value="TreeGrafter"/>
</dbReference>
<evidence type="ECO:0000259" key="1">
    <source>
        <dbReference type="PROSITE" id="PS50206"/>
    </source>
</evidence>
<dbReference type="GO" id="GO:0006749">
    <property type="term" value="P:glutathione metabolic process"/>
    <property type="evidence" value="ECO:0007669"/>
    <property type="project" value="InterPro"/>
</dbReference>
<dbReference type="Gene3D" id="3.40.250.10">
    <property type="entry name" value="Rhodanese-like domain"/>
    <property type="match status" value="1"/>
</dbReference>
<dbReference type="InterPro" id="IPR001279">
    <property type="entry name" value="Metallo-B-lactamas"/>
</dbReference>
<dbReference type="SMART" id="SM00849">
    <property type="entry name" value="Lactamase_B"/>
    <property type="match status" value="1"/>
</dbReference>
<gene>
    <name evidence="2" type="ORF">MNBD_NITROSPINAE04-762</name>
</gene>
<dbReference type="GO" id="GO:0050313">
    <property type="term" value="F:sulfur dioxygenase activity"/>
    <property type="evidence" value="ECO:0007669"/>
    <property type="project" value="InterPro"/>
</dbReference>
<dbReference type="PANTHER" id="PTHR43084">
    <property type="entry name" value="PERSULFIDE DIOXYGENASE ETHE1"/>
    <property type="match status" value="1"/>
</dbReference>
<dbReference type="SUPFAM" id="SSF56281">
    <property type="entry name" value="Metallo-hydrolase/oxidoreductase"/>
    <property type="match status" value="1"/>
</dbReference>
<dbReference type="InterPro" id="IPR036866">
    <property type="entry name" value="RibonucZ/Hydroxyglut_hydro"/>
</dbReference>
<feature type="domain" description="Rhodanese" evidence="1">
    <location>
        <begin position="20"/>
        <end position="116"/>
    </location>
</feature>
<organism evidence="2">
    <name type="scientific">hydrothermal vent metagenome</name>
    <dbReference type="NCBI Taxonomy" id="652676"/>
    <lineage>
        <taxon>unclassified sequences</taxon>
        <taxon>metagenomes</taxon>
        <taxon>ecological metagenomes</taxon>
    </lineage>
</organism>
<dbReference type="Pfam" id="PF00753">
    <property type="entry name" value="Lactamase_B"/>
    <property type="match status" value="1"/>
</dbReference>
<dbReference type="Pfam" id="PF00581">
    <property type="entry name" value="Rhodanese"/>
    <property type="match status" value="1"/>
</dbReference>
<dbReference type="AlphaFoldDB" id="A0A3B1C5Q6"/>
<dbReference type="SUPFAM" id="SSF52821">
    <property type="entry name" value="Rhodanese/Cell cycle control phosphatase"/>
    <property type="match status" value="1"/>
</dbReference>
<reference evidence="2" key="1">
    <citation type="submission" date="2018-06" db="EMBL/GenBank/DDBJ databases">
        <authorList>
            <person name="Zhirakovskaya E."/>
        </authorList>
    </citation>
    <scope>NUCLEOTIDE SEQUENCE</scope>
</reference>
<dbReference type="InterPro" id="IPR051682">
    <property type="entry name" value="Mito_Persulfide_Diox"/>
</dbReference>
<dbReference type="EMBL" id="UOGA01000315">
    <property type="protein sequence ID" value="VAX25846.1"/>
    <property type="molecule type" value="Genomic_DNA"/>
</dbReference>
<dbReference type="PROSITE" id="PS50206">
    <property type="entry name" value="RHODANESE_3"/>
    <property type="match status" value="1"/>
</dbReference>
<accession>A0A3B1C5Q6</accession>
<dbReference type="InterPro" id="IPR036873">
    <property type="entry name" value="Rhodanese-like_dom_sf"/>
</dbReference>